<evidence type="ECO:0000313" key="3">
    <source>
        <dbReference type="Proteomes" id="UP000552757"/>
    </source>
</evidence>
<dbReference type="SUPFAM" id="SSF53335">
    <property type="entry name" value="S-adenosyl-L-methionine-dependent methyltransferases"/>
    <property type="match status" value="1"/>
</dbReference>
<keyword evidence="3" id="KW-1185">Reference proteome</keyword>
<evidence type="ECO:0008006" key="4">
    <source>
        <dbReference type="Google" id="ProtNLM"/>
    </source>
</evidence>
<evidence type="ECO:0000313" key="2">
    <source>
        <dbReference type="EMBL" id="MBB3981646.1"/>
    </source>
</evidence>
<dbReference type="RefSeq" id="WP_183954641.1">
    <property type="nucleotide sequence ID" value="NZ_JACIEB010000002.1"/>
</dbReference>
<evidence type="ECO:0000256" key="1">
    <source>
        <dbReference type="SAM" id="MobiDB-lite"/>
    </source>
</evidence>
<gene>
    <name evidence="2" type="ORF">GGR44_001293</name>
</gene>
<name>A0A7W6GMV5_9SPHN</name>
<organism evidence="2 3">
    <name type="scientific">Sphingobium fontiphilum</name>
    <dbReference type="NCBI Taxonomy" id="944425"/>
    <lineage>
        <taxon>Bacteria</taxon>
        <taxon>Pseudomonadati</taxon>
        <taxon>Pseudomonadota</taxon>
        <taxon>Alphaproteobacteria</taxon>
        <taxon>Sphingomonadales</taxon>
        <taxon>Sphingomonadaceae</taxon>
        <taxon>Sphingobium</taxon>
    </lineage>
</organism>
<accession>A0A7W6GMV5</accession>
<dbReference type="EMBL" id="JACIEB010000002">
    <property type="protein sequence ID" value="MBB3981646.1"/>
    <property type="molecule type" value="Genomic_DNA"/>
</dbReference>
<dbReference type="InterPro" id="IPR010342">
    <property type="entry name" value="DUF938"/>
</dbReference>
<dbReference type="AlphaFoldDB" id="A0A7W6GMV5"/>
<dbReference type="Pfam" id="PF06080">
    <property type="entry name" value="DUF938"/>
    <property type="match status" value="1"/>
</dbReference>
<feature type="region of interest" description="Disordered" evidence="1">
    <location>
        <begin position="1"/>
        <end position="23"/>
    </location>
</feature>
<comment type="caution">
    <text evidence="2">The sequence shown here is derived from an EMBL/GenBank/DDBJ whole genome shotgun (WGS) entry which is preliminary data.</text>
</comment>
<reference evidence="2 3" key="1">
    <citation type="submission" date="2020-08" db="EMBL/GenBank/DDBJ databases">
        <title>Genomic Encyclopedia of Type Strains, Phase IV (KMG-IV): sequencing the most valuable type-strain genomes for metagenomic binning, comparative biology and taxonomic classification.</title>
        <authorList>
            <person name="Goeker M."/>
        </authorList>
    </citation>
    <scope>NUCLEOTIDE SEQUENCE [LARGE SCALE GENOMIC DNA]</scope>
    <source>
        <strain evidence="2 3">DSM 29348</strain>
    </source>
</reference>
<dbReference type="InterPro" id="IPR029063">
    <property type="entry name" value="SAM-dependent_MTases_sf"/>
</dbReference>
<dbReference type="PANTHER" id="PTHR20974:SF0">
    <property type="entry name" value="UPF0585 PROTEIN CG18661"/>
    <property type="match status" value="1"/>
</dbReference>
<protein>
    <recommendedName>
        <fullName evidence="4">SAM-dependent methyltransferase</fullName>
    </recommendedName>
</protein>
<dbReference type="Gene3D" id="3.40.50.150">
    <property type="entry name" value="Vaccinia Virus protein VP39"/>
    <property type="match status" value="1"/>
</dbReference>
<dbReference type="PANTHER" id="PTHR20974">
    <property type="entry name" value="UPF0585 PROTEIN CG18661"/>
    <property type="match status" value="1"/>
</dbReference>
<sequence>MTARVPGEAAAAQGRDARRHAPATARNRDAILAVLLEVLPPSGLVLEVASGSGEHVVHFAQALPLLAWQPTDPDPAAIASVAAWAGHAKRANIRAPLTLDAASPDWPVQAADAIMCINMTHISPWAATVGLFTQGARLLPKGAPLILYGPYFREGCEPAPSNLAFDESLRARNAEWGIRWLEDVSELAQGQGFALEAVHEMPANNLTLVYRRG</sequence>
<dbReference type="Proteomes" id="UP000552757">
    <property type="component" value="Unassembled WGS sequence"/>
</dbReference>
<proteinExistence type="predicted"/>